<dbReference type="OrthoDB" id="4775619at2"/>
<reference evidence="1 2" key="1">
    <citation type="submission" date="2018-10" db="EMBL/GenBank/DDBJ databases">
        <title>Genomic Encyclopedia of Archaeal and Bacterial Type Strains, Phase II (KMG-II): from individual species to whole genera.</title>
        <authorList>
            <person name="Goeker M."/>
        </authorList>
    </citation>
    <scope>NUCLEOTIDE SEQUENCE [LARGE SCALE GENOMIC DNA]</scope>
    <source>
        <strain evidence="1 2">DSM 14954</strain>
    </source>
</reference>
<dbReference type="RefSeq" id="WP_147447883.1">
    <property type="nucleotide sequence ID" value="NZ_RBIL01000001.1"/>
</dbReference>
<dbReference type="EMBL" id="RBIL01000001">
    <property type="protein sequence ID" value="RKQ93983.1"/>
    <property type="molecule type" value="Genomic_DNA"/>
</dbReference>
<evidence type="ECO:0000313" key="2">
    <source>
        <dbReference type="Proteomes" id="UP000278962"/>
    </source>
</evidence>
<dbReference type="AlphaFoldDB" id="A0A660LIX1"/>
<dbReference type="Proteomes" id="UP000278962">
    <property type="component" value="Unassembled WGS sequence"/>
</dbReference>
<comment type="caution">
    <text evidence="1">The sequence shown here is derived from an EMBL/GenBank/DDBJ whole genome shotgun (WGS) entry which is preliminary data.</text>
</comment>
<sequence>MTFAAIGALLAGCGNQDASPRAAPTAVTDEWDAEQRKVLGAITFPVYTVEGMPMELGGYGHAPDGGELPPSDVRLTSVEADTELYVDSEPVDEYEHDLRAEAAEQAEDFDDPDAKVVSSTRSLLVDGVKRPFAFAAAGTSWAAVAQVGTALVAVSGRGVDPDRLHLRRLAAPTEALADSPRYATLREERAVLDPQRVVELTDDTPLEASGAQLAKAARPGIALLATDKESASWIGGRPALPAGTRWPTGPHGPMTFIAQLALTDLDPAVWPGPRDGHLHIFCDVDPENGGFDDAGACRVLRSVGAVEVRDSPPDLNEYGELHRQRVVPTVGLTTPDRLGTDYDWEALWSLRERLAAEQGWLNSEGQLLGWPTWQNDDNLGSLAELGGGTAADWTVLLQTDALDGELYIGVPTADLAAGRFDRAEAIIEFD</sequence>
<dbReference type="SUPFAM" id="SSF103032">
    <property type="entry name" value="Hypothetical protein YwqG"/>
    <property type="match status" value="1"/>
</dbReference>
<keyword evidence="2" id="KW-1185">Reference proteome</keyword>
<organism evidence="1 2">
    <name type="scientific">Solirubrobacter pauli</name>
    <dbReference type="NCBI Taxonomy" id="166793"/>
    <lineage>
        <taxon>Bacteria</taxon>
        <taxon>Bacillati</taxon>
        <taxon>Actinomycetota</taxon>
        <taxon>Thermoleophilia</taxon>
        <taxon>Solirubrobacterales</taxon>
        <taxon>Solirubrobacteraceae</taxon>
        <taxon>Solirubrobacter</taxon>
    </lineage>
</organism>
<dbReference type="InterPro" id="IPR015315">
    <property type="entry name" value="DUF1963"/>
</dbReference>
<dbReference type="Pfam" id="PF09234">
    <property type="entry name" value="DUF1963"/>
    <property type="match status" value="1"/>
</dbReference>
<evidence type="ECO:0000313" key="1">
    <source>
        <dbReference type="EMBL" id="RKQ93983.1"/>
    </source>
</evidence>
<dbReference type="InterPro" id="IPR035948">
    <property type="entry name" value="YwqG-like_sf"/>
</dbReference>
<gene>
    <name evidence="1" type="ORF">C8N24_3859</name>
</gene>
<name>A0A660LIX1_9ACTN</name>
<accession>A0A660LIX1</accession>
<dbReference type="Gene3D" id="2.30.320.10">
    <property type="entry name" value="YwqG-like"/>
    <property type="match status" value="1"/>
</dbReference>
<proteinExistence type="predicted"/>
<protein>
    <submittedName>
        <fullName evidence="1">Uncharacterized protein DUF1963</fullName>
    </submittedName>
</protein>